<name>U4LJ83_PYROM</name>
<keyword evidence="2" id="KW-1185">Reference proteome</keyword>
<evidence type="ECO:0000313" key="1">
    <source>
        <dbReference type="EMBL" id="CCX31622.1"/>
    </source>
</evidence>
<dbReference type="EMBL" id="HF935622">
    <property type="protein sequence ID" value="CCX31622.1"/>
    <property type="molecule type" value="Genomic_DNA"/>
</dbReference>
<gene>
    <name evidence="1" type="ORF">PCON_11089</name>
</gene>
<reference evidence="1 2" key="1">
    <citation type="journal article" date="2013" name="PLoS Genet.">
        <title>The genome and development-dependent transcriptomes of Pyronema confluens: a window into fungal evolution.</title>
        <authorList>
            <person name="Traeger S."/>
            <person name="Altegoer F."/>
            <person name="Freitag M."/>
            <person name="Gabaldon T."/>
            <person name="Kempken F."/>
            <person name="Kumar A."/>
            <person name="Marcet-Houben M."/>
            <person name="Poggeler S."/>
            <person name="Stajich J.E."/>
            <person name="Nowrousian M."/>
        </authorList>
    </citation>
    <scope>NUCLEOTIDE SEQUENCE [LARGE SCALE GENOMIC DNA]</scope>
    <source>
        <strain evidence="2">CBS 100304</strain>
        <tissue evidence="1">Vegetative mycelium</tissue>
    </source>
</reference>
<protein>
    <submittedName>
        <fullName evidence="1">Uncharacterized protein</fullName>
    </submittedName>
</protein>
<evidence type="ECO:0000313" key="2">
    <source>
        <dbReference type="Proteomes" id="UP000018144"/>
    </source>
</evidence>
<accession>U4LJ83</accession>
<dbReference type="Proteomes" id="UP000018144">
    <property type="component" value="Unassembled WGS sequence"/>
</dbReference>
<sequence length="118" mass="12841">MPRALFTAMPNETYVRFPHGLRRCQREPAVASGTLNRAGLAVRQVPHGGNDYLRPGALQATGLSLSPRSTGGRQRVVKCVQRSLSSCLDQEEQVNTSISTRGFSHASCWIKARCSALS</sequence>
<dbReference type="AlphaFoldDB" id="U4LJ83"/>
<proteinExistence type="predicted"/>
<organism evidence="1 2">
    <name type="scientific">Pyronema omphalodes (strain CBS 100304)</name>
    <name type="common">Pyronema confluens</name>
    <dbReference type="NCBI Taxonomy" id="1076935"/>
    <lineage>
        <taxon>Eukaryota</taxon>
        <taxon>Fungi</taxon>
        <taxon>Dikarya</taxon>
        <taxon>Ascomycota</taxon>
        <taxon>Pezizomycotina</taxon>
        <taxon>Pezizomycetes</taxon>
        <taxon>Pezizales</taxon>
        <taxon>Pyronemataceae</taxon>
        <taxon>Pyronema</taxon>
    </lineage>
</organism>